<dbReference type="InterPro" id="IPR017927">
    <property type="entry name" value="FAD-bd_FR_type"/>
</dbReference>
<feature type="domain" description="FAD-binding FR-type" evidence="2">
    <location>
        <begin position="106"/>
        <end position="232"/>
    </location>
</feature>
<dbReference type="Pfam" id="PF08021">
    <property type="entry name" value="FAD_binding_9"/>
    <property type="match status" value="1"/>
</dbReference>
<gene>
    <name evidence="3" type="ORF">E2A64_09710</name>
</gene>
<dbReference type="Proteomes" id="UP000295131">
    <property type="component" value="Unassembled WGS sequence"/>
</dbReference>
<evidence type="ECO:0000256" key="1">
    <source>
        <dbReference type="ARBA" id="ARBA00035644"/>
    </source>
</evidence>
<comment type="similarity">
    <text evidence="1">Belongs to the SIP oxidoreductase family.</text>
</comment>
<organism evidence="3 4">
    <name type="scientific">Pseudohoeflea suaedae</name>
    <dbReference type="NCBI Taxonomy" id="877384"/>
    <lineage>
        <taxon>Bacteria</taxon>
        <taxon>Pseudomonadati</taxon>
        <taxon>Pseudomonadota</taxon>
        <taxon>Alphaproteobacteria</taxon>
        <taxon>Hyphomicrobiales</taxon>
        <taxon>Rhizobiaceae</taxon>
        <taxon>Pseudohoeflea</taxon>
    </lineage>
</organism>
<name>A0A4R5PQX9_9HYPH</name>
<dbReference type="InterPro" id="IPR039261">
    <property type="entry name" value="FNR_nucleotide-bd"/>
</dbReference>
<dbReference type="InterPro" id="IPR014543">
    <property type="entry name" value="UCP028291"/>
</dbReference>
<dbReference type="Gene3D" id="3.30.310.50">
    <property type="entry name" value="Alpha-D-phosphohexomutase, C-terminal domain"/>
    <property type="match status" value="1"/>
</dbReference>
<accession>A0A4R5PQX9</accession>
<dbReference type="AlphaFoldDB" id="A0A4R5PQX9"/>
<protein>
    <submittedName>
        <fullName evidence="3">DUF2218 domain-containing protein</fullName>
    </submittedName>
</protein>
<dbReference type="InterPro" id="IPR017938">
    <property type="entry name" value="Riboflavin_synthase-like_b-brl"/>
</dbReference>
<dbReference type="RefSeq" id="WP_133284144.1">
    <property type="nucleotide sequence ID" value="NZ_SMSI01000001.1"/>
</dbReference>
<evidence type="ECO:0000313" key="3">
    <source>
        <dbReference type="EMBL" id="TDH39313.1"/>
    </source>
</evidence>
<sequence length="352" mass="38111">MTIAGPHSLSGTAVTPDAARMLDVIEEHFAEHAEVRRHGALVHLESEAGGADIRAETGRLTIALDGTSGDALELMRTMLAEHLFYFAGAEPLELSWSAAPRPGALAGFHQARVVARRQVTPRMLRLTFACGDVTPLVGGDIHVRLLVPPKGREPVWPGLREDGRIAWPEGEDELLVRAYTIRSVDAVRNEFDIDVFQHAGHGVATPGADFARDAGPGDLVGLMGPGAGGIPQAASVLLVGDETALPAIARIVAEAPADTRVEAIIEVEDAAEEQPLPGGATLGVRWLHRATYPQEKPDTLLRAALQAIDAAPDDTFVWVACEKDDVRVIRKHLKSRGHDRKRMYVAYYWERQ</sequence>
<evidence type="ECO:0000313" key="4">
    <source>
        <dbReference type="Proteomes" id="UP000295131"/>
    </source>
</evidence>
<dbReference type="InterPro" id="IPR039374">
    <property type="entry name" value="SIP_fam"/>
</dbReference>
<dbReference type="InterPro" id="IPR007037">
    <property type="entry name" value="SIP_rossman_dom"/>
</dbReference>
<dbReference type="GO" id="GO:0016491">
    <property type="term" value="F:oxidoreductase activity"/>
    <property type="evidence" value="ECO:0007669"/>
    <property type="project" value="InterPro"/>
</dbReference>
<proteinExistence type="inferred from homology"/>
<dbReference type="SUPFAM" id="SSF63380">
    <property type="entry name" value="Riboflavin synthase domain-like"/>
    <property type="match status" value="1"/>
</dbReference>
<comment type="caution">
    <text evidence="3">The sequence shown here is derived from an EMBL/GenBank/DDBJ whole genome shotgun (WGS) entry which is preliminary data.</text>
</comment>
<reference evidence="3 4" key="1">
    <citation type="journal article" date="2013" name="Int. J. Syst. Evol. Microbiol.">
        <title>Hoeflea suaedae sp. nov., an endophytic bacterium isolated from the root of the halophyte Suaeda maritima.</title>
        <authorList>
            <person name="Chung E.J."/>
            <person name="Park J.A."/>
            <person name="Pramanik P."/>
            <person name="Bibi F."/>
            <person name="Jeon C.O."/>
            <person name="Chung Y.R."/>
        </authorList>
    </citation>
    <scope>NUCLEOTIDE SEQUENCE [LARGE SCALE GENOMIC DNA]</scope>
    <source>
        <strain evidence="3 4">YC6898</strain>
    </source>
</reference>
<dbReference type="InterPro" id="IPR013113">
    <property type="entry name" value="SIP_FAD-bd"/>
</dbReference>
<dbReference type="OrthoDB" id="9814826at2"/>
<keyword evidence="4" id="KW-1185">Reference proteome</keyword>
<dbReference type="PANTHER" id="PTHR30157">
    <property type="entry name" value="FERRIC REDUCTASE, NADPH-DEPENDENT"/>
    <property type="match status" value="1"/>
</dbReference>
<dbReference type="PANTHER" id="PTHR30157:SF0">
    <property type="entry name" value="NADPH-DEPENDENT FERRIC-CHELATE REDUCTASE"/>
    <property type="match status" value="1"/>
</dbReference>
<dbReference type="PROSITE" id="PS51384">
    <property type="entry name" value="FAD_FR"/>
    <property type="match status" value="1"/>
</dbReference>
<dbReference type="CDD" id="cd06193">
    <property type="entry name" value="siderophore_interacting"/>
    <property type="match status" value="1"/>
</dbReference>
<dbReference type="Gene3D" id="2.40.30.10">
    <property type="entry name" value="Translation factors"/>
    <property type="match status" value="1"/>
</dbReference>
<dbReference type="Pfam" id="PF04954">
    <property type="entry name" value="SIP"/>
    <property type="match status" value="1"/>
</dbReference>
<dbReference type="Gene3D" id="3.40.50.80">
    <property type="entry name" value="Nucleotide-binding domain of ferredoxin-NADP reductase (FNR) module"/>
    <property type="match status" value="1"/>
</dbReference>
<evidence type="ECO:0000259" key="2">
    <source>
        <dbReference type="PROSITE" id="PS51384"/>
    </source>
</evidence>
<dbReference type="Pfam" id="PF09981">
    <property type="entry name" value="DUF2218"/>
    <property type="match status" value="1"/>
</dbReference>
<dbReference type="EMBL" id="SMSI01000001">
    <property type="protein sequence ID" value="TDH39313.1"/>
    <property type="molecule type" value="Genomic_DNA"/>
</dbReference>